<dbReference type="Proteomes" id="UP000095283">
    <property type="component" value="Unplaced"/>
</dbReference>
<reference evidence="2" key="1">
    <citation type="submission" date="2016-11" db="UniProtKB">
        <authorList>
            <consortium name="WormBaseParasite"/>
        </authorList>
    </citation>
    <scope>IDENTIFICATION</scope>
</reference>
<name>A0A1I7W8G3_HETBA</name>
<keyword evidence="1" id="KW-1185">Reference proteome</keyword>
<sequence>MPFLLYIYIYMYIYNSDRITTHHYESYSRFLYW</sequence>
<evidence type="ECO:0000313" key="2">
    <source>
        <dbReference type="WBParaSite" id="Hba_00927"/>
    </source>
</evidence>
<accession>A0A1I7W8G3</accession>
<evidence type="ECO:0000313" key="1">
    <source>
        <dbReference type="Proteomes" id="UP000095283"/>
    </source>
</evidence>
<dbReference type="WBParaSite" id="Hba_00927">
    <property type="protein sequence ID" value="Hba_00927"/>
    <property type="gene ID" value="Hba_00927"/>
</dbReference>
<proteinExistence type="predicted"/>
<dbReference type="AlphaFoldDB" id="A0A1I7W8G3"/>
<protein>
    <submittedName>
        <fullName evidence="2">Uncharacterized protein</fullName>
    </submittedName>
</protein>
<organism evidence="1 2">
    <name type="scientific">Heterorhabditis bacteriophora</name>
    <name type="common">Entomopathogenic nematode worm</name>
    <dbReference type="NCBI Taxonomy" id="37862"/>
    <lineage>
        <taxon>Eukaryota</taxon>
        <taxon>Metazoa</taxon>
        <taxon>Ecdysozoa</taxon>
        <taxon>Nematoda</taxon>
        <taxon>Chromadorea</taxon>
        <taxon>Rhabditida</taxon>
        <taxon>Rhabditina</taxon>
        <taxon>Rhabditomorpha</taxon>
        <taxon>Strongyloidea</taxon>
        <taxon>Heterorhabditidae</taxon>
        <taxon>Heterorhabditis</taxon>
    </lineage>
</organism>